<feature type="transmembrane region" description="Helical" evidence="1">
    <location>
        <begin position="7"/>
        <end position="29"/>
    </location>
</feature>
<accession>A0A6J6EYH3</accession>
<feature type="transmembrane region" description="Helical" evidence="1">
    <location>
        <begin position="100"/>
        <end position="120"/>
    </location>
</feature>
<keyword evidence="1" id="KW-0812">Transmembrane</keyword>
<keyword evidence="1" id="KW-0472">Membrane</keyword>
<reference evidence="2" key="1">
    <citation type="submission" date="2020-05" db="EMBL/GenBank/DDBJ databases">
        <authorList>
            <person name="Chiriac C."/>
            <person name="Salcher M."/>
            <person name="Ghai R."/>
            <person name="Kavagutti S V."/>
        </authorList>
    </citation>
    <scope>NUCLEOTIDE SEQUENCE</scope>
</reference>
<organism evidence="2">
    <name type="scientific">freshwater metagenome</name>
    <dbReference type="NCBI Taxonomy" id="449393"/>
    <lineage>
        <taxon>unclassified sequences</taxon>
        <taxon>metagenomes</taxon>
        <taxon>ecological metagenomes</taxon>
    </lineage>
</organism>
<evidence type="ECO:0000313" key="2">
    <source>
        <dbReference type="EMBL" id="CAB4580495.1"/>
    </source>
</evidence>
<proteinExistence type="predicted"/>
<keyword evidence="1" id="KW-1133">Transmembrane helix</keyword>
<sequence length="141" mass="15068">MTIENKIIVSGFIPTTIVGILFAIGAAIFTDAQAGFSAIAGTVLTLVFFVFGQYVIGRVLLTKPELGLGVALVVYFTQLIVLLVLMRLLRDAAFLDGRSFGLAIVASTLAWTSGLVWVMATHKNVVIEPVTPQALNLSKDD</sequence>
<feature type="transmembrane region" description="Helical" evidence="1">
    <location>
        <begin position="35"/>
        <end position="56"/>
    </location>
</feature>
<feature type="transmembrane region" description="Helical" evidence="1">
    <location>
        <begin position="68"/>
        <end position="88"/>
    </location>
</feature>
<gene>
    <name evidence="2" type="ORF">UFOPK1740_00894</name>
</gene>
<protein>
    <submittedName>
        <fullName evidence="2">Unannotated protein</fullName>
    </submittedName>
</protein>
<evidence type="ECO:0000256" key="1">
    <source>
        <dbReference type="SAM" id="Phobius"/>
    </source>
</evidence>
<dbReference type="AlphaFoldDB" id="A0A6J6EYH3"/>
<name>A0A6J6EYH3_9ZZZZ</name>
<dbReference type="EMBL" id="CAEZTU010000044">
    <property type="protein sequence ID" value="CAB4580495.1"/>
    <property type="molecule type" value="Genomic_DNA"/>
</dbReference>